<dbReference type="EMBL" id="CAMXCM010000002">
    <property type="protein sequence ID" value="CAI3938302.1"/>
    <property type="molecule type" value="Genomic_DNA"/>
</dbReference>
<evidence type="ECO:0000313" key="5">
    <source>
        <dbReference type="EMBL" id="CAI3945162.1"/>
    </source>
</evidence>
<keyword evidence="7" id="KW-1185">Reference proteome</keyword>
<gene>
    <name evidence="5" type="ORF">R53529_LOCUS1359</name>
    <name evidence="4" type="ORF">R53530_LOCUS1075</name>
</gene>
<accession>A0A9W4TNZ4</accession>
<dbReference type="SUPFAM" id="SSF69572">
    <property type="entry name" value="Activating enzymes of the ubiquitin-like proteins"/>
    <property type="match status" value="1"/>
</dbReference>
<dbReference type="AlphaFoldDB" id="A0A9W4TNZ4"/>
<dbReference type="CDD" id="cd00757">
    <property type="entry name" value="ThiF_MoeB_HesA_family"/>
    <property type="match status" value="1"/>
</dbReference>
<reference evidence="4" key="1">
    <citation type="submission" date="2022-10" db="EMBL/GenBank/DDBJ databases">
        <authorList>
            <person name="Botero Cardona J."/>
        </authorList>
    </citation>
    <scope>NUCLEOTIDE SEQUENCE</scope>
    <source>
        <strain evidence="4">LMG 31819</strain>
        <strain evidence="5">R-53529</strain>
    </source>
</reference>
<dbReference type="PANTHER" id="PTHR10953">
    <property type="entry name" value="UBIQUITIN-ACTIVATING ENZYME E1"/>
    <property type="match status" value="1"/>
</dbReference>
<dbReference type="GO" id="GO:0008146">
    <property type="term" value="F:sulfotransferase activity"/>
    <property type="evidence" value="ECO:0007669"/>
    <property type="project" value="TreeGrafter"/>
</dbReference>
<dbReference type="GO" id="GO:0005829">
    <property type="term" value="C:cytosol"/>
    <property type="evidence" value="ECO:0007669"/>
    <property type="project" value="TreeGrafter"/>
</dbReference>
<keyword evidence="4" id="KW-0808">Transferase</keyword>
<dbReference type="PANTHER" id="PTHR10953:SF102">
    <property type="entry name" value="ADENYLYLTRANSFERASE AND SULFURTRANSFERASE MOCS3"/>
    <property type="match status" value="1"/>
</dbReference>
<dbReference type="NCBIfam" id="NF004281">
    <property type="entry name" value="PRK05690.1"/>
    <property type="match status" value="1"/>
</dbReference>
<name>A0A9W4TNZ4_9PROT</name>
<comment type="caution">
    <text evidence="4">The sequence shown here is derived from an EMBL/GenBank/DDBJ whole genome shotgun (WGS) entry which is preliminary data.</text>
</comment>
<dbReference type="EMBL" id="CAMXCS010000002">
    <property type="protein sequence ID" value="CAI3945162.1"/>
    <property type="molecule type" value="Genomic_DNA"/>
</dbReference>
<feature type="transmembrane region" description="Helical" evidence="2">
    <location>
        <begin position="31"/>
        <end position="55"/>
    </location>
</feature>
<organism evidence="4 6">
    <name type="scientific">Commensalibacter communis</name>
    <dbReference type="NCBI Taxonomy" id="2972786"/>
    <lineage>
        <taxon>Bacteria</taxon>
        <taxon>Pseudomonadati</taxon>
        <taxon>Pseudomonadota</taxon>
        <taxon>Alphaproteobacteria</taxon>
        <taxon>Acetobacterales</taxon>
        <taxon>Acetobacteraceae</taxon>
    </lineage>
</organism>
<dbReference type="GO" id="GO:0016779">
    <property type="term" value="F:nucleotidyltransferase activity"/>
    <property type="evidence" value="ECO:0007669"/>
    <property type="project" value="UniProtKB-KW"/>
</dbReference>
<dbReference type="GO" id="GO:0008641">
    <property type="term" value="F:ubiquitin-like modifier activating enzyme activity"/>
    <property type="evidence" value="ECO:0007669"/>
    <property type="project" value="InterPro"/>
</dbReference>
<dbReference type="InterPro" id="IPR045886">
    <property type="entry name" value="ThiF/MoeB/HesA"/>
</dbReference>
<dbReference type="Gene3D" id="3.40.50.720">
    <property type="entry name" value="NAD(P)-binding Rossmann-like Domain"/>
    <property type="match status" value="1"/>
</dbReference>
<evidence type="ECO:0000259" key="3">
    <source>
        <dbReference type="Pfam" id="PF00899"/>
    </source>
</evidence>
<sequence>MDDSQLIRYSRHILLPQIDLRGQDAILNSKILVIGCGGLGCAVAPLLAAAGVGYLTCVDDDKVDLSNLQRQTHYVYEDIGQFKVEVIKNFIHKQNQEVQVNIKTQRLSLNDLIILCKHHDLVIDCSDNLQTRQDINQAAFISKVPLIFGSALRFEGQLSVFDSRNPNSPCYACLFDGTDNGQDSCSFSGVFAPLVSIIGSMQVSEALKVILNVGDVLMGKLLHYNALNAQFDQIYFDRNPHCKICSH</sequence>
<protein>
    <submittedName>
        <fullName evidence="4 5">Molybdopterin or thiamine biosynthesis adenylyltransferase (ThiF)</fullName>
    </submittedName>
</protein>
<evidence type="ECO:0000313" key="7">
    <source>
        <dbReference type="Proteomes" id="UP001154259"/>
    </source>
</evidence>
<keyword evidence="2" id="KW-0812">Transmembrane</keyword>
<comment type="similarity">
    <text evidence="1">Belongs to the HesA/MoeB/ThiF family.</text>
</comment>
<keyword evidence="2" id="KW-0472">Membrane</keyword>
<dbReference type="Proteomes" id="UP001154259">
    <property type="component" value="Unassembled WGS sequence"/>
</dbReference>
<dbReference type="Pfam" id="PF00899">
    <property type="entry name" value="ThiF"/>
    <property type="match status" value="1"/>
</dbReference>
<evidence type="ECO:0000256" key="1">
    <source>
        <dbReference type="ARBA" id="ARBA00009919"/>
    </source>
</evidence>
<keyword evidence="4" id="KW-0548">Nucleotidyltransferase</keyword>
<dbReference type="GO" id="GO:0004792">
    <property type="term" value="F:thiosulfate-cyanide sulfurtransferase activity"/>
    <property type="evidence" value="ECO:0007669"/>
    <property type="project" value="TreeGrafter"/>
</dbReference>
<evidence type="ECO:0000313" key="4">
    <source>
        <dbReference type="EMBL" id="CAI3938302.1"/>
    </source>
</evidence>
<dbReference type="Proteomes" id="UP001154255">
    <property type="component" value="Unassembled WGS sequence"/>
</dbReference>
<dbReference type="InterPro" id="IPR035985">
    <property type="entry name" value="Ubiquitin-activating_enz"/>
</dbReference>
<dbReference type="InterPro" id="IPR000594">
    <property type="entry name" value="ThiF_NAD_FAD-bd"/>
</dbReference>
<evidence type="ECO:0000313" key="6">
    <source>
        <dbReference type="Proteomes" id="UP001154255"/>
    </source>
</evidence>
<dbReference type="RefSeq" id="WP_271789790.1">
    <property type="nucleotide sequence ID" value="NZ_CAMXCM010000002.1"/>
</dbReference>
<proteinExistence type="inferred from homology"/>
<evidence type="ECO:0000256" key="2">
    <source>
        <dbReference type="SAM" id="Phobius"/>
    </source>
</evidence>
<keyword evidence="2" id="KW-1133">Transmembrane helix</keyword>
<feature type="domain" description="THIF-type NAD/FAD binding fold" evidence="3">
    <location>
        <begin position="9"/>
        <end position="243"/>
    </location>
</feature>
<dbReference type="FunFam" id="3.40.50.720:FF:000080">
    <property type="entry name" value="Thiazole biosynthesis adenylyltransferase ThiF"/>
    <property type="match status" value="1"/>
</dbReference>